<evidence type="ECO:0000259" key="1">
    <source>
        <dbReference type="Pfam" id="PF04149"/>
    </source>
</evidence>
<sequence length="79" mass="8442">MDGSQITWRKSRYSGNGSNCLEVACVDPVPAGVSRKGNTPRVFLVRDSKVTHGPVLAVGKAGWEIFLKGVKGGRWGEAV</sequence>
<dbReference type="Proteomes" id="UP001596137">
    <property type="component" value="Unassembled WGS sequence"/>
</dbReference>
<dbReference type="RefSeq" id="WP_380758006.1">
    <property type="nucleotide sequence ID" value="NZ_JBHSRF010000047.1"/>
</dbReference>
<feature type="domain" description="DUF397" evidence="1">
    <location>
        <begin position="7"/>
        <end position="71"/>
    </location>
</feature>
<accession>A0ABW1NNW4</accession>
<comment type="caution">
    <text evidence="2">The sequence shown here is derived from an EMBL/GenBank/DDBJ whole genome shotgun (WGS) entry which is preliminary data.</text>
</comment>
<dbReference type="EMBL" id="JBHSRF010000047">
    <property type="protein sequence ID" value="MFC6084683.1"/>
    <property type="molecule type" value="Genomic_DNA"/>
</dbReference>
<name>A0ABW1NNW4_9ACTN</name>
<organism evidence="2 3">
    <name type="scientific">Sphaerisporangium aureirubrum</name>
    <dbReference type="NCBI Taxonomy" id="1544736"/>
    <lineage>
        <taxon>Bacteria</taxon>
        <taxon>Bacillati</taxon>
        <taxon>Actinomycetota</taxon>
        <taxon>Actinomycetes</taxon>
        <taxon>Streptosporangiales</taxon>
        <taxon>Streptosporangiaceae</taxon>
        <taxon>Sphaerisporangium</taxon>
    </lineage>
</organism>
<evidence type="ECO:0000313" key="2">
    <source>
        <dbReference type="EMBL" id="MFC6084683.1"/>
    </source>
</evidence>
<keyword evidence="3" id="KW-1185">Reference proteome</keyword>
<evidence type="ECO:0000313" key="3">
    <source>
        <dbReference type="Proteomes" id="UP001596137"/>
    </source>
</evidence>
<dbReference type="Pfam" id="PF04149">
    <property type="entry name" value="DUF397"/>
    <property type="match status" value="1"/>
</dbReference>
<gene>
    <name evidence="2" type="ORF">ACFP1K_26225</name>
</gene>
<dbReference type="InterPro" id="IPR007278">
    <property type="entry name" value="DUF397"/>
</dbReference>
<proteinExistence type="predicted"/>
<protein>
    <submittedName>
        <fullName evidence="2">DUF397 domain-containing protein</fullName>
    </submittedName>
</protein>
<reference evidence="3" key="1">
    <citation type="journal article" date="2019" name="Int. J. Syst. Evol. Microbiol.">
        <title>The Global Catalogue of Microorganisms (GCM) 10K type strain sequencing project: providing services to taxonomists for standard genome sequencing and annotation.</title>
        <authorList>
            <consortium name="The Broad Institute Genomics Platform"/>
            <consortium name="The Broad Institute Genome Sequencing Center for Infectious Disease"/>
            <person name="Wu L."/>
            <person name="Ma J."/>
        </authorList>
    </citation>
    <scope>NUCLEOTIDE SEQUENCE [LARGE SCALE GENOMIC DNA]</scope>
    <source>
        <strain evidence="3">JCM 30346</strain>
    </source>
</reference>